<dbReference type="VEuPathDB" id="FungiDB:CND04730"/>
<dbReference type="SMART" id="SM00195">
    <property type="entry name" value="DSPc"/>
    <property type="match status" value="1"/>
</dbReference>
<evidence type="ECO:0000256" key="1">
    <source>
        <dbReference type="ARBA" id="ARBA00008601"/>
    </source>
</evidence>
<dbReference type="PaxDb" id="214684-Q5KHZ8"/>
<feature type="domain" description="Tyrosine specific protein phosphatases" evidence="6">
    <location>
        <begin position="142"/>
        <end position="197"/>
    </location>
</feature>
<reference evidence="7 8" key="1">
    <citation type="journal article" date="2005" name="Science">
        <title>The genome of the basidiomycetous yeast and human pathogen Cryptococcus neoformans.</title>
        <authorList>
            <person name="Loftus B.J."/>
            <person name="Fung E."/>
            <person name="Roncaglia P."/>
            <person name="Rowley D."/>
            <person name="Amedeo P."/>
            <person name="Bruno D."/>
            <person name="Vamathevan J."/>
            <person name="Miranda M."/>
            <person name="Anderson I.J."/>
            <person name="Fraser J.A."/>
            <person name="Allen J.E."/>
            <person name="Bosdet I.E."/>
            <person name="Brent M.R."/>
            <person name="Chiu R."/>
            <person name="Doering T.L."/>
            <person name="Donlin M.J."/>
            <person name="D'Souza C.A."/>
            <person name="Fox D.S."/>
            <person name="Grinberg V."/>
            <person name="Fu J."/>
            <person name="Fukushima M."/>
            <person name="Haas B.J."/>
            <person name="Huang J.C."/>
            <person name="Janbon G."/>
            <person name="Jones S.J."/>
            <person name="Koo H.L."/>
            <person name="Krzywinski M.I."/>
            <person name="Kwon-Chung J.K."/>
            <person name="Lengeler K.B."/>
            <person name="Maiti R."/>
            <person name="Marra M.A."/>
            <person name="Marra R.E."/>
            <person name="Mathewson C.A."/>
            <person name="Mitchell T.G."/>
            <person name="Pertea M."/>
            <person name="Riggs F.R."/>
            <person name="Salzberg S.L."/>
            <person name="Schein J.E."/>
            <person name="Shvartsbeyn A."/>
            <person name="Shin H."/>
            <person name="Shumway M."/>
            <person name="Specht C.A."/>
            <person name="Suh B.B."/>
            <person name="Tenney A."/>
            <person name="Utterback T.R."/>
            <person name="Wickes B.L."/>
            <person name="Wortman J.R."/>
            <person name="Wye N.H."/>
            <person name="Kronstad J.W."/>
            <person name="Lodge J.K."/>
            <person name="Heitman J."/>
            <person name="Davis R.W."/>
            <person name="Fraser C.M."/>
            <person name="Hyman R.W."/>
        </authorList>
    </citation>
    <scope>NUCLEOTIDE SEQUENCE [LARGE SCALE GENOMIC DNA]</scope>
    <source>
        <strain evidence="8">JEC21 / ATCC MYA-565</strain>
    </source>
</reference>
<dbReference type="EC" id="3.1.3.48" evidence="2"/>
<gene>
    <name evidence="7" type="ordered locus">CND04730</name>
</gene>
<dbReference type="InterPro" id="IPR020422">
    <property type="entry name" value="TYR_PHOSPHATASE_DUAL_dom"/>
</dbReference>
<dbReference type="GO" id="GO:0007165">
    <property type="term" value="P:signal transduction"/>
    <property type="evidence" value="ECO:0000318"/>
    <property type="project" value="GO_Central"/>
</dbReference>
<keyword evidence="3" id="KW-0378">Hydrolase</keyword>
<dbReference type="GO" id="GO:0033550">
    <property type="term" value="F:MAP kinase tyrosine phosphatase activity"/>
    <property type="evidence" value="ECO:0000318"/>
    <property type="project" value="GO_Central"/>
</dbReference>
<evidence type="ECO:0000259" key="6">
    <source>
        <dbReference type="PROSITE" id="PS50056"/>
    </source>
</evidence>
<dbReference type="PROSITE" id="PS00383">
    <property type="entry name" value="TYR_PHOSPHATASE_1"/>
    <property type="match status" value="1"/>
</dbReference>
<dbReference type="eggNOG" id="KOG1716">
    <property type="taxonomic scope" value="Eukaryota"/>
</dbReference>
<dbReference type="HOGENOM" id="CLU_055468_0_0_1"/>
<organism evidence="7 8">
    <name type="scientific">Cryptococcus deneoformans (strain JEC21 / ATCC MYA-565)</name>
    <name type="common">Cryptococcus neoformans var. neoformans serotype D</name>
    <dbReference type="NCBI Taxonomy" id="214684"/>
    <lineage>
        <taxon>Eukaryota</taxon>
        <taxon>Fungi</taxon>
        <taxon>Dikarya</taxon>
        <taxon>Basidiomycota</taxon>
        <taxon>Agaricomycotina</taxon>
        <taxon>Tremellomycetes</taxon>
        <taxon>Tremellales</taxon>
        <taxon>Cryptococcaceae</taxon>
        <taxon>Cryptococcus</taxon>
        <taxon>Cryptococcus neoformans species complex</taxon>
    </lineage>
</organism>
<dbReference type="FunCoup" id="Q5KHZ8">
    <property type="interactions" value="178"/>
</dbReference>
<keyword evidence="8" id="KW-1185">Reference proteome</keyword>
<dbReference type="GO" id="GO:0008330">
    <property type="term" value="F:protein tyrosine/threonine phosphatase activity"/>
    <property type="evidence" value="ECO:0000318"/>
    <property type="project" value="GO_Central"/>
</dbReference>
<dbReference type="OrthoDB" id="2017893at2759"/>
<name>Q5KHZ8_CRYD1</name>
<accession>Q5KHZ8</accession>
<dbReference type="Proteomes" id="UP000002149">
    <property type="component" value="Chromosome 4"/>
</dbReference>
<comment type="similarity">
    <text evidence="1">Belongs to the protein-tyrosine phosphatase family. Non-receptor class dual specificity subfamily.</text>
</comment>
<dbReference type="PANTHER" id="PTHR10159">
    <property type="entry name" value="DUAL SPECIFICITY PROTEIN PHOSPHATASE"/>
    <property type="match status" value="1"/>
</dbReference>
<evidence type="ECO:0000313" key="8">
    <source>
        <dbReference type="Proteomes" id="UP000002149"/>
    </source>
</evidence>
<dbReference type="InterPro" id="IPR029021">
    <property type="entry name" value="Prot-tyrosine_phosphatase-like"/>
</dbReference>
<evidence type="ECO:0000256" key="5">
    <source>
        <dbReference type="SAM" id="MobiDB-lite"/>
    </source>
</evidence>
<dbReference type="KEGG" id="cne:CND04730"/>
<dbReference type="Gene3D" id="3.90.190.10">
    <property type="entry name" value="Protein tyrosine phosphatase superfamily"/>
    <property type="match status" value="1"/>
</dbReference>
<dbReference type="GO" id="GO:0017017">
    <property type="term" value="F:MAP kinase tyrosine/serine/threonine phosphatase activity"/>
    <property type="evidence" value="ECO:0000318"/>
    <property type="project" value="GO_Central"/>
</dbReference>
<dbReference type="GO" id="GO:0005737">
    <property type="term" value="C:cytoplasm"/>
    <property type="evidence" value="ECO:0000318"/>
    <property type="project" value="GO_Central"/>
</dbReference>
<protein>
    <recommendedName>
        <fullName evidence="2">protein-tyrosine-phosphatase</fullName>
        <ecNumber evidence="2">3.1.3.48</ecNumber>
    </recommendedName>
</protein>
<evidence type="ECO:0000256" key="2">
    <source>
        <dbReference type="ARBA" id="ARBA00013064"/>
    </source>
</evidence>
<evidence type="ECO:0000256" key="4">
    <source>
        <dbReference type="ARBA" id="ARBA00022912"/>
    </source>
</evidence>
<dbReference type="EMBL" id="AE017344">
    <property type="protein sequence ID" value="AAW42780.2"/>
    <property type="molecule type" value="Genomic_DNA"/>
</dbReference>
<dbReference type="PROSITE" id="PS50056">
    <property type="entry name" value="TYR_PHOSPHATASE_2"/>
    <property type="match status" value="1"/>
</dbReference>
<dbReference type="InParanoid" id="Q5KHZ8"/>
<dbReference type="InterPro" id="IPR000340">
    <property type="entry name" value="Dual-sp_phosphatase_cat-dom"/>
</dbReference>
<feature type="compositionally biased region" description="Polar residues" evidence="5">
    <location>
        <begin position="280"/>
        <end position="290"/>
    </location>
</feature>
<dbReference type="PANTHER" id="PTHR10159:SF519">
    <property type="entry name" value="DUAL SPECIFICITY PROTEIN PHOSPHATASE MPK3"/>
    <property type="match status" value="1"/>
</dbReference>
<dbReference type="Pfam" id="PF00782">
    <property type="entry name" value="DSPc"/>
    <property type="match status" value="1"/>
</dbReference>
<dbReference type="SUPFAM" id="SSF52799">
    <property type="entry name" value="(Phosphotyrosine protein) phosphatases II"/>
    <property type="match status" value="1"/>
</dbReference>
<evidence type="ECO:0000313" key="7">
    <source>
        <dbReference type="EMBL" id="AAW42780.2"/>
    </source>
</evidence>
<dbReference type="InterPro" id="IPR016130">
    <property type="entry name" value="Tyr_Pase_AS"/>
</dbReference>
<dbReference type="STRING" id="214684.Q5KHZ8"/>
<dbReference type="AlphaFoldDB" id="Q5KHZ8"/>
<evidence type="ECO:0000256" key="3">
    <source>
        <dbReference type="ARBA" id="ARBA00022801"/>
    </source>
</evidence>
<dbReference type="GO" id="GO:0043409">
    <property type="term" value="P:negative regulation of MAPK cascade"/>
    <property type="evidence" value="ECO:0000318"/>
    <property type="project" value="GO_Central"/>
</dbReference>
<proteinExistence type="inferred from homology"/>
<sequence length="324" mass="35469">MPTAYPFRQTEPYHDGPIEVLPGVWLGAEESVGRWDIWAGNTAGNTVRVVNVAQEVEDPFDAAGPGRVSGWPRPSALPAETAKRRMKLRTYPAVVGDGTRPHVEYCHARWSHGELGLADLPADACLGDVLYPRAPENNEGLWRFWETIRWMEEGRQGGTPILIHCQCGVSRSATLAIAYTMALAAAGAMPQYLGHIRVMQDAYDFVKGKSCWIGPNHSLVFQLVDFARNLTTLLSSHYATTPDAPIQTSFPTAAESELSEAEWARRRREFDEDEMGGCTTDPSTGASDGETTGEGCMSAEEAGEEARRLDAAMLARRAATKEEV</sequence>
<dbReference type="InterPro" id="IPR000387">
    <property type="entry name" value="Tyr_Pase_dom"/>
</dbReference>
<dbReference type="RefSeq" id="XP_570087.2">
    <property type="nucleotide sequence ID" value="XM_570087.2"/>
</dbReference>
<feature type="region of interest" description="Disordered" evidence="5">
    <location>
        <begin position="269"/>
        <end position="305"/>
    </location>
</feature>
<keyword evidence="4" id="KW-0904">Protein phosphatase</keyword>
<dbReference type="GeneID" id="3256858"/>
<accession>Q55UE7</accession>